<feature type="compositionally biased region" description="Low complexity" evidence="1">
    <location>
        <begin position="260"/>
        <end position="269"/>
    </location>
</feature>
<evidence type="ECO:0000313" key="3">
    <source>
        <dbReference type="EMBL" id="OSX72818.1"/>
    </source>
</evidence>
<dbReference type="Proteomes" id="UP000218209">
    <property type="component" value="Unassembled WGS sequence"/>
</dbReference>
<feature type="signal peptide" evidence="2">
    <location>
        <begin position="1"/>
        <end position="25"/>
    </location>
</feature>
<accession>A0A1X6NW21</accession>
<feature type="region of interest" description="Disordered" evidence="1">
    <location>
        <begin position="254"/>
        <end position="281"/>
    </location>
</feature>
<name>A0A1X6NW21_PORUM</name>
<dbReference type="EMBL" id="KV919037">
    <property type="protein sequence ID" value="OSX72818.1"/>
    <property type="molecule type" value="Genomic_DNA"/>
</dbReference>
<feature type="chain" id="PRO_5013208191" evidence="2">
    <location>
        <begin position="26"/>
        <end position="281"/>
    </location>
</feature>
<evidence type="ECO:0000256" key="2">
    <source>
        <dbReference type="SAM" id="SignalP"/>
    </source>
</evidence>
<dbReference type="AlphaFoldDB" id="A0A1X6NW21"/>
<gene>
    <name evidence="3" type="ORF">BU14_0403s0020</name>
</gene>
<evidence type="ECO:0000256" key="1">
    <source>
        <dbReference type="SAM" id="MobiDB-lite"/>
    </source>
</evidence>
<sequence length="281" mass="29251">MATRALVARLWWAAAIAVVVAGVTATDTGAPSASVVHASPPPLPAAMRPFTADDFGATFTKYAGRSVSIHTGACPATELRFGLAIPQSPGVYAIPHSATFLNGIPCGQGDISNAEDVAFELRYSYFTVVVAAPLLETEAKATVAGVLDVYKAVTMNKLVAAGKDITGSQSDVMVGYPRKNLKTVREDRRYNRGTVFFFSASDGQALASAGVAGVRIEQSQPFVISVNPQICMYTAPTRAAVSGGADALRAARQSSEPGNADAAAVASAAEHLHGRRVQSRP</sequence>
<keyword evidence="2" id="KW-0732">Signal</keyword>
<reference evidence="3 4" key="1">
    <citation type="submission" date="2017-03" db="EMBL/GenBank/DDBJ databases">
        <title>WGS assembly of Porphyra umbilicalis.</title>
        <authorList>
            <person name="Brawley S.H."/>
            <person name="Blouin N.A."/>
            <person name="Ficko-Blean E."/>
            <person name="Wheeler G.L."/>
            <person name="Lohr M."/>
            <person name="Goodson H.V."/>
            <person name="Jenkins J.W."/>
            <person name="Blaby-Haas C.E."/>
            <person name="Helliwell K.E."/>
            <person name="Chan C."/>
            <person name="Marriage T."/>
            <person name="Bhattacharya D."/>
            <person name="Klein A.S."/>
            <person name="Badis Y."/>
            <person name="Brodie J."/>
            <person name="Cao Y."/>
            <person name="Collen J."/>
            <person name="Dittami S.M."/>
            <person name="Gachon C.M."/>
            <person name="Green B.R."/>
            <person name="Karpowicz S."/>
            <person name="Kim J.W."/>
            <person name="Kudahl U."/>
            <person name="Lin S."/>
            <person name="Michel G."/>
            <person name="Mittag M."/>
            <person name="Olson B.J."/>
            <person name="Pangilinan J."/>
            <person name="Peng Y."/>
            <person name="Qiu H."/>
            <person name="Shu S."/>
            <person name="Singer J.T."/>
            <person name="Smith A.G."/>
            <person name="Sprecher B.N."/>
            <person name="Wagner V."/>
            <person name="Wang W."/>
            <person name="Wang Z.-Y."/>
            <person name="Yan J."/>
            <person name="Yarish C."/>
            <person name="Zoeuner-Riek S."/>
            <person name="Zhuang Y."/>
            <person name="Zou Y."/>
            <person name="Lindquist E.A."/>
            <person name="Grimwood J."/>
            <person name="Barry K."/>
            <person name="Rokhsar D.S."/>
            <person name="Schmutz J."/>
            <person name="Stiller J.W."/>
            <person name="Grossman A.R."/>
            <person name="Prochnik S.E."/>
        </authorList>
    </citation>
    <scope>NUCLEOTIDE SEQUENCE [LARGE SCALE GENOMIC DNA]</scope>
    <source>
        <strain evidence="3">4086291</strain>
    </source>
</reference>
<proteinExistence type="predicted"/>
<evidence type="ECO:0000313" key="4">
    <source>
        <dbReference type="Proteomes" id="UP000218209"/>
    </source>
</evidence>
<keyword evidence="4" id="KW-1185">Reference proteome</keyword>
<organism evidence="3 4">
    <name type="scientific">Porphyra umbilicalis</name>
    <name type="common">Purple laver</name>
    <name type="synonym">Red alga</name>
    <dbReference type="NCBI Taxonomy" id="2786"/>
    <lineage>
        <taxon>Eukaryota</taxon>
        <taxon>Rhodophyta</taxon>
        <taxon>Bangiophyceae</taxon>
        <taxon>Bangiales</taxon>
        <taxon>Bangiaceae</taxon>
        <taxon>Porphyra</taxon>
    </lineage>
</organism>
<protein>
    <submittedName>
        <fullName evidence="3">Uncharacterized protein</fullName>
    </submittedName>
</protein>